<evidence type="ECO:0000256" key="4">
    <source>
        <dbReference type="ARBA" id="ARBA00022692"/>
    </source>
</evidence>
<dbReference type="InterPro" id="IPR051393">
    <property type="entry name" value="ABC_transporter_permease"/>
</dbReference>
<dbReference type="RefSeq" id="WP_187022860.1">
    <property type="nucleotide sequence ID" value="NZ_JACOPB010000008.1"/>
</dbReference>
<protein>
    <submittedName>
        <fullName evidence="9">Sugar ABC transporter permease</fullName>
    </submittedName>
</protein>
<proteinExistence type="inferred from homology"/>
<dbReference type="Gene3D" id="1.10.3720.10">
    <property type="entry name" value="MetI-like"/>
    <property type="match status" value="1"/>
</dbReference>
<evidence type="ECO:0000256" key="2">
    <source>
        <dbReference type="ARBA" id="ARBA00022448"/>
    </source>
</evidence>
<feature type="transmembrane region" description="Helical" evidence="7">
    <location>
        <begin position="196"/>
        <end position="215"/>
    </location>
</feature>
<keyword evidence="6 7" id="KW-0472">Membrane</keyword>
<evidence type="ECO:0000313" key="10">
    <source>
        <dbReference type="Proteomes" id="UP000634672"/>
    </source>
</evidence>
<evidence type="ECO:0000313" key="9">
    <source>
        <dbReference type="EMBL" id="MBC5709895.1"/>
    </source>
</evidence>
<keyword evidence="10" id="KW-1185">Reference proteome</keyword>
<comment type="similarity">
    <text evidence="7">Belongs to the binding-protein-dependent transport system permease family.</text>
</comment>
<keyword evidence="4 7" id="KW-0812">Transmembrane</keyword>
<reference evidence="9 10" key="1">
    <citation type="submission" date="2020-08" db="EMBL/GenBank/DDBJ databases">
        <title>Genome public.</title>
        <authorList>
            <person name="Liu C."/>
            <person name="Sun Q."/>
        </authorList>
    </citation>
    <scope>NUCLEOTIDE SEQUENCE [LARGE SCALE GENOMIC DNA]</scope>
    <source>
        <strain evidence="9 10">NSJ-66</strain>
    </source>
</reference>
<dbReference type="PANTHER" id="PTHR30193:SF37">
    <property type="entry name" value="INNER MEMBRANE ABC TRANSPORTER PERMEASE PROTEIN YCJO"/>
    <property type="match status" value="1"/>
</dbReference>
<dbReference type="Pfam" id="PF00528">
    <property type="entry name" value="BPD_transp_1"/>
    <property type="match status" value="1"/>
</dbReference>
<comment type="subcellular location">
    <subcellularLocation>
        <location evidence="1 7">Cell membrane</location>
        <topology evidence="1 7">Multi-pass membrane protein</topology>
    </subcellularLocation>
</comment>
<keyword evidence="3" id="KW-1003">Cell membrane</keyword>
<evidence type="ECO:0000256" key="6">
    <source>
        <dbReference type="ARBA" id="ARBA00023136"/>
    </source>
</evidence>
<dbReference type="InterPro" id="IPR000515">
    <property type="entry name" value="MetI-like"/>
</dbReference>
<keyword evidence="5 7" id="KW-1133">Transmembrane helix</keyword>
<dbReference type="PANTHER" id="PTHR30193">
    <property type="entry name" value="ABC TRANSPORTER PERMEASE PROTEIN"/>
    <property type="match status" value="1"/>
</dbReference>
<dbReference type="InterPro" id="IPR035906">
    <property type="entry name" value="MetI-like_sf"/>
</dbReference>
<evidence type="ECO:0000256" key="1">
    <source>
        <dbReference type="ARBA" id="ARBA00004651"/>
    </source>
</evidence>
<evidence type="ECO:0000259" key="8">
    <source>
        <dbReference type="PROSITE" id="PS50928"/>
    </source>
</evidence>
<sequence length="282" mass="31374">MKKRDISKYIFLLPGMAFFTFALLIPFLMGIHVAFTDWNGIAKDYHFVGFQNFKTMLLDQRLYGPIRNTLIFALLGTIGNNVLSLSLALLIHTETGKFGKLARLIYFVPVCFSAILTAFLWKFMFGEVFLTLFGIKNLLGNKYMAIPAIVVMGLWNGAGVNMLIYLSGLKNIPQDYYEAAMMDGANAVQKFRGITLPLLMPSFTVCITLTVTTWLKEFATTLAATDGGPAGASRTISIYIYQNLYSYHKAGYGQAVSLAFLILLVAIGLGISAFFRKREVEL</sequence>
<evidence type="ECO:0000256" key="5">
    <source>
        <dbReference type="ARBA" id="ARBA00022989"/>
    </source>
</evidence>
<feature type="domain" description="ABC transmembrane type-1" evidence="8">
    <location>
        <begin position="66"/>
        <end position="273"/>
    </location>
</feature>
<dbReference type="EMBL" id="JACOPB010000008">
    <property type="protein sequence ID" value="MBC5709895.1"/>
    <property type="molecule type" value="Genomic_DNA"/>
</dbReference>
<evidence type="ECO:0000256" key="7">
    <source>
        <dbReference type="RuleBase" id="RU363032"/>
    </source>
</evidence>
<dbReference type="CDD" id="cd06261">
    <property type="entry name" value="TM_PBP2"/>
    <property type="match status" value="1"/>
</dbReference>
<dbReference type="PROSITE" id="PS50928">
    <property type="entry name" value="ABC_TM1"/>
    <property type="match status" value="1"/>
</dbReference>
<feature type="transmembrane region" description="Helical" evidence="7">
    <location>
        <begin position="12"/>
        <end position="35"/>
    </location>
</feature>
<feature type="transmembrane region" description="Helical" evidence="7">
    <location>
        <begin position="70"/>
        <end position="92"/>
    </location>
</feature>
<name>A0ABR7H9M4_9FIRM</name>
<dbReference type="Proteomes" id="UP000634672">
    <property type="component" value="Unassembled WGS sequence"/>
</dbReference>
<keyword evidence="2 7" id="KW-0813">Transport</keyword>
<evidence type="ECO:0000256" key="3">
    <source>
        <dbReference type="ARBA" id="ARBA00022475"/>
    </source>
</evidence>
<feature type="transmembrane region" description="Helical" evidence="7">
    <location>
        <begin position="104"/>
        <end position="124"/>
    </location>
</feature>
<accession>A0ABR7H9M4</accession>
<organism evidence="9 10">
    <name type="scientific">Hungatella hominis</name>
    <dbReference type="NCBI Taxonomy" id="2763050"/>
    <lineage>
        <taxon>Bacteria</taxon>
        <taxon>Bacillati</taxon>
        <taxon>Bacillota</taxon>
        <taxon>Clostridia</taxon>
        <taxon>Lachnospirales</taxon>
        <taxon>Lachnospiraceae</taxon>
        <taxon>Hungatella</taxon>
    </lineage>
</organism>
<gene>
    <name evidence="9" type="ORF">H8S75_18215</name>
</gene>
<feature type="transmembrane region" description="Helical" evidence="7">
    <location>
        <begin position="255"/>
        <end position="275"/>
    </location>
</feature>
<comment type="caution">
    <text evidence="9">The sequence shown here is derived from an EMBL/GenBank/DDBJ whole genome shotgun (WGS) entry which is preliminary data.</text>
</comment>
<feature type="transmembrane region" description="Helical" evidence="7">
    <location>
        <begin position="144"/>
        <end position="166"/>
    </location>
</feature>
<dbReference type="SUPFAM" id="SSF161098">
    <property type="entry name" value="MetI-like"/>
    <property type="match status" value="1"/>
</dbReference>